<dbReference type="AlphaFoldDB" id="A0A7X3MIP2"/>
<dbReference type="InterPro" id="IPR010982">
    <property type="entry name" value="Lambda_DNA-bd_dom_sf"/>
</dbReference>
<proteinExistence type="predicted"/>
<evidence type="ECO:0008006" key="3">
    <source>
        <dbReference type="Google" id="ProtNLM"/>
    </source>
</evidence>
<dbReference type="RefSeq" id="WP_159752262.1">
    <property type="nucleotide sequence ID" value="NZ_WUQX01000001.1"/>
</dbReference>
<comment type="caution">
    <text evidence="1">The sequence shown here is derived from an EMBL/GenBank/DDBJ whole genome shotgun (WGS) entry which is preliminary data.</text>
</comment>
<name>A0A7X3MIP2_9FIRM</name>
<evidence type="ECO:0000313" key="2">
    <source>
        <dbReference type="Proteomes" id="UP000460412"/>
    </source>
</evidence>
<keyword evidence="2" id="KW-1185">Reference proteome</keyword>
<reference evidence="1 2" key="1">
    <citation type="submission" date="2019-12" db="EMBL/GenBank/DDBJ databases">
        <title>Sporaefaciens musculi gen. nov., sp. nov., a novel bacterium isolated from the caecum of an obese mouse.</title>
        <authorList>
            <person name="Rasmussen T.S."/>
            <person name="Streidl T."/>
            <person name="Hitch T.C.A."/>
            <person name="Wortmann E."/>
            <person name="Deptula P."/>
            <person name="Hansen M."/>
            <person name="Nielsen D.S."/>
            <person name="Clavel T."/>
            <person name="Vogensen F.K."/>
        </authorList>
    </citation>
    <scope>NUCLEOTIDE SEQUENCE [LARGE SCALE GENOMIC DNA]</scope>
    <source>
        <strain evidence="1 2">WCA-9-b2</strain>
    </source>
</reference>
<sequence length="79" mass="9258">MDTLNVIARKYLKANGIRITHFADYIGCDQGRCSRWLSGECKLRKIQIKKVHEFLDGKFLKSVHEIMEREGDSYCKSDY</sequence>
<gene>
    <name evidence="1" type="ORF">GN277_17810</name>
</gene>
<organism evidence="1 2">
    <name type="scientific">Sporofaciens musculi</name>
    <dbReference type="NCBI Taxonomy" id="2681861"/>
    <lineage>
        <taxon>Bacteria</taxon>
        <taxon>Bacillati</taxon>
        <taxon>Bacillota</taxon>
        <taxon>Clostridia</taxon>
        <taxon>Lachnospirales</taxon>
        <taxon>Lachnospiraceae</taxon>
        <taxon>Sporofaciens</taxon>
    </lineage>
</organism>
<accession>A0A7X3MIP2</accession>
<dbReference type="GO" id="GO:0003677">
    <property type="term" value="F:DNA binding"/>
    <property type="evidence" value="ECO:0007669"/>
    <property type="project" value="InterPro"/>
</dbReference>
<dbReference type="Proteomes" id="UP000460412">
    <property type="component" value="Unassembled WGS sequence"/>
</dbReference>
<dbReference type="EMBL" id="WUQX01000001">
    <property type="protein sequence ID" value="MXP77161.1"/>
    <property type="molecule type" value="Genomic_DNA"/>
</dbReference>
<protein>
    <recommendedName>
        <fullName evidence="3">XRE family transcriptional regulator</fullName>
    </recommendedName>
</protein>
<evidence type="ECO:0000313" key="1">
    <source>
        <dbReference type="EMBL" id="MXP77161.1"/>
    </source>
</evidence>
<dbReference type="SUPFAM" id="SSF47413">
    <property type="entry name" value="lambda repressor-like DNA-binding domains"/>
    <property type="match status" value="1"/>
</dbReference>